<evidence type="ECO:0000256" key="1">
    <source>
        <dbReference type="SAM" id="MobiDB-lite"/>
    </source>
</evidence>
<sequence length="290" mass="32346">MESTKSVTFYAPDVAPPPPLVVPLAATDIIILQMPMVWALEPLSRDLKLLAKTLRRTKARFRPYLTETMRDCSGSPACSCSATSAPPLSPSLLPHIDKGKKQQVTTPSPPTPGSMDNWDEESEDEEDKDEDKDSEDSEKVQNEHVIKQPPQSLGLKQLGAELNWSDDSYERLVKHAEKIFLKHMQSDVYWKTQKRAQLHGKHSNVRQVHASKSPFVTITKLGLDAIAQRLCKKKVEKVHTNTAKRTVTAIQEAVSSRPVPQTITVKKKTVNIAQEPTTGSSIPRRAMNVK</sequence>
<dbReference type="InParanoid" id="A0A2H3D2U3"/>
<dbReference type="AlphaFoldDB" id="A0A2H3D2U3"/>
<gene>
    <name evidence="2" type="ORF">ARMGADRAFT_1089448</name>
</gene>
<dbReference type="Proteomes" id="UP000217790">
    <property type="component" value="Unassembled WGS sequence"/>
</dbReference>
<feature type="compositionally biased region" description="Basic and acidic residues" evidence="1">
    <location>
        <begin position="137"/>
        <end position="146"/>
    </location>
</feature>
<organism evidence="2 3">
    <name type="scientific">Armillaria gallica</name>
    <name type="common">Bulbous honey fungus</name>
    <name type="synonym">Armillaria bulbosa</name>
    <dbReference type="NCBI Taxonomy" id="47427"/>
    <lineage>
        <taxon>Eukaryota</taxon>
        <taxon>Fungi</taxon>
        <taxon>Dikarya</taxon>
        <taxon>Basidiomycota</taxon>
        <taxon>Agaricomycotina</taxon>
        <taxon>Agaricomycetes</taxon>
        <taxon>Agaricomycetidae</taxon>
        <taxon>Agaricales</taxon>
        <taxon>Marasmiineae</taxon>
        <taxon>Physalacriaceae</taxon>
        <taxon>Armillaria</taxon>
    </lineage>
</organism>
<evidence type="ECO:0000313" key="2">
    <source>
        <dbReference type="EMBL" id="PBK83337.1"/>
    </source>
</evidence>
<protein>
    <submittedName>
        <fullName evidence="2">Uncharacterized protein</fullName>
    </submittedName>
</protein>
<dbReference type="OrthoDB" id="3061092at2759"/>
<evidence type="ECO:0000313" key="3">
    <source>
        <dbReference type="Proteomes" id="UP000217790"/>
    </source>
</evidence>
<feature type="region of interest" description="Disordered" evidence="1">
    <location>
        <begin position="69"/>
        <end position="154"/>
    </location>
</feature>
<feature type="compositionally biased region" description="Low complexity" evidence="1">
    <location>
        <begin position="72"/>
        <end position="94"/>
    </location>
</feature>
<feature type="compositionally biased region" description="Acidic residues" evidence="1">
    <location>
        <begin position="117"/>
        <end position="136"/>
    </location>
</feature>
<reference evidence="3" key="1">
    <citation type="journal article" date="2017" name="Nat. Ecol. Evol.">
        <title>Genome expansion and lineage-specific genetic innovations in the forest pathogenic fungi Armillaria.</title>
        <authorList>
            <person name="Sipos G."/>
            <person name="Prasanna A.N."/>
            <person name="Walter M.C."/>
            <person name="O'Connor E."/>
            <person name="Balint B."/>
            <person name="Krizsan K."/>
            <person name="Kiss B."/>
            <person name="Hess J."/>
            <person name="Varga T."/>
            <person name="Slot J."/>
            <person name="Riley R."/>
            <person name="Boka B."/>
            <person name="Rigling D."/>
            <person name="Barry K."/>
            <person name="Lee J."/>
            <person name="Mihaltcheva S."/>
            <person name="LaButti K."/>
            <person name="Lipzen A."/>
            <person name="Waldron R."/>
            <person name="Moloney N.M."/>
            <person name="Sperisen C."/>
            <person name="Kredics L."/>
            <person name="Vagvoelgyi C."/>
            <person name="Patrignani A."/>
            <person name="Fitzpatrick D."/>
            <person name="Nagy I."/>
            <person name="Doyle S."/>
            <person name="Anderson J.B."/>
            <person name="Grigoriev I.V."/>
            <person name="Gueldener U."/>
            <person name="Muensterkoetter M."/>
            <person name="Nagy L.G."/>
        </authorList>
    </citation>
    <scope>NUCLEOTIDE SEQUENCE [LARGE SCALE GENOMIC DNA]</scope>
    <source>
        <strain evidence="3">Ar21-2</strain>
    </source>
</reference>
<name>A0A2H3D2U3_ARMGA</name>
<dbReference type="OMA" id="ETSNSIC"/>
<proteinExistence type="predicted"/>
<dbReference type="EMBL" id="KZ293707">
    <property type="protein sequence ID" value="PBK83337.1"/>
    <property type="molecule type" value="Genomic_DNA"/>
</dbReference>
<accession>A0A2H3D2U3</accession>
<keyword evidence="3" id="KW-1185">Reference proteome</keyword>